<feature type="transmembrane region" description="Helical" evidence="9">
    <location>
        <begin position="7"/>
        <end position="27"/>
    </location>
</feature>
<dbReference type="NCBIfam" id="NF009585">
    <property type="entry name" value="PRK13024.1-5"/>
    <property type="match status" value="1"/>
</dbReference>
<dbReference type="Pfam" id="PF22599">
    <property type="entry name" value="SecDF_P1_head"/>
    <property type="match status" value="1"/>
</dbReference>
<evidence type="ECO:0000259" key="13">
    <source>
        <dbReference type="Pfam" id="PF22599"/>
    </source>
</evidence>
<dbReference type="PRINTS" id="PR01755">
    <property type="entry name" value="SECFTRNLCASE"/>
</dbReference>
<dbReference type="RefSeq" id="WP_338392106.1">
    <property type="nucleotide sequence ID" value="NZ_AP025314.1"/>
</dbReference>
<dbReference type="InterPro" id="IPR022813">
    <property type="entry name" value="SecD/SecF_arch_bac"/>
</dbReference>
<dbReference type="Pfam" id="PF07549">
    <property type="entry name" value="Sec_GG"/>
    <property type="match status" value="2"/>
</dbReference>
<accession>A0AAU9CN79</accession>
<keyword evidence="7 9" id="KW-0811">Translocation</keyword>
<evidence type="ECO:0000256" key="3">
    <source>
        <dbReference type="ARBA" id="ARBA00022475"/>
    </source>
</evidence>
<comment type="similarity">
    <text evidence="9">Belongs to the SecD/SecF family. SecD subfamily.</text>
</comment>
<feature type="transmembrane region" description="Helical" evidence="9">
    <location>
        <begin position="825"/>
        <end position="843"/>
    </location>
</feature>
<feature type="transmembrane region" description="Helical" evidence="9">
    <location>
        <begin position="960"/>
        <end position="984"/>
    </location>
</feature>
<dbReference type="InterPro" id="IPR022645">
    <property type="entry name" value="SecD/SecF_bac"/>
</dbReference>
<sequence length="1000" mass="108518">MRNKGLVVSLTIIITLLCIYYLSFTWASQRVKNEATQYATEQSGKINYGKQQQYLDSVWKEPVFNLFGAEYTLQEVKETELSLGLDLQGGMHVTLEVSPSAIIEGLSGYSKDENFKKALEQAREEQKSSQSSFVSLFVDAYEGLVPNGNLAPFFANSKNRDKVNASSSNQEVQKFLDTEMNLAIDRAFNILRTRVDRFGTSQPNIQKLEGTGRIQIELPGVDNPARVRKLLQGVANLQFWVVSTPDKYQSAVMAINQKLVDELQMASKSTLDGDTSAVAGEVAPEDELASLTGADSTSTDSTKVAQELDSALNAQASPLLSLLKNATPGALVYDLNDTSKINRILNRPDVKALIPRDIKFLWEVKPQKLDNGDELISLFALEVGRNGQPALSGDVVKGANQQFDRTGHPAVGMSMTAPGARKWKRLTGQNINRRIAIVLDDYVYSAPNVQSEIPNGNSEITGNFTLEEAKDLANILRSGSLPAPTRIVEEAIVGPTLGKEAQNQGLTSIFAGLAVVVLFMFAYYAKGGLVANIALVFNIFFILGVLANLQAALTLPGIAGIVLTIGMSIDANVLIFERIREELRNGLSLTNAISKGYSKAFSSIFDANVTTFLVAAILYVLGLGPVKGFAITLMIGIATSFFTAVFVTRVIMSWMTKKGNASNMSFALPWSKDVMVGANFDFLGKRKMAYTFSIAFIALGIVALVIKGGLNMGVDFKGGRSYVVQFDQPVSATSLKTSLMGSFNNEGTEVKTFGANNTLKITTTFMINDDTDAADETVKNALVAGLEKATNEKFAGEGVNPKAGEFSIQSSSKVGATIADDIKTSSLEAGVLALIVLFLYILLRFRKLQFSAGAVVALTHDVLFVISAFAIARLFGVDFEIDQVFVAAILTIVGYSINDTVVVFDRIREELGATVRKVNRIEVFNRAINSTISRTLITSLTTFIVVMILLIFGGEVLRSFSFAMVIGVLIGTYSSIFIATPVVIDLTKDEVEPKKETAKK</sequence>
<dbReference type="SUPFAM" id="SSF82866">
    <property type="entry name" value="Multidrug efflux transporter AcrB transmembrane domain"/>
    <property type="match status" value="2"/>
</dbReference>
<dbReference type="InterPro" id="IPR005791">
    <property type="entry name" value="SecD"/>
</dbReference>
<feature type="domain" description="Protein translocase subunit SecDF P1" evidence="12">
    <location>
        <begin position="184"/>
        <end position="242"/>
    </location>
</feature>
<evidence type="ECO:0000256" key="10">
    <source>
        <dbReference type="HAMAP-Rule" id="MF_01464"/>
    </source>
</evidence>
<dbReference type="FunFam" id="1.20.1640.10:FF:000004">
    <property type="entry name" value="Protein translocase subunit SecD"/>
    <property type="match status" value="1"/>
</dbReference>
<comment type="function">
    <text evidence="9">Part of the Sec protein translocase complex. Interacts with the SecYEG preprotein conducting channel. SecDF uses the proton motive force (PMF) to complete protein translocation after the ATP-dependent function of SecA.</text>
</comment>
<feature type="transmembrane region" description="Helical" evidence="9">
    <location>
        <begin position="884"/>
        <end position="904"/>
    </location>
</feature>
<dbReference type="Gene3D" id="3.30.70.3220">
    <property type="match status" value="1"/>
</dbReference>
<gene>
    <name evidence="9" type="primary">secD</name>
    <name evidence="10" type="synonym">secF</name>
    <name evidence="14" type="ORF">FUAX_29930</name>
</gene>
<dbReference type="PANTHER" id="PTHR30081">
    <property type="entry name" value="PROTEIN-EXPORT MEMBRANE PROTEIN SEC"/>
    <property type="match status" value="1"/>
</dbReference>
<feature type="transmembrane region" description="Helical" evidence="9">
    <location>
        <begin position="628"/>
        <end position="648"/>
    </location>
</feature>
<organism evidence="14 15">
    <name type="scientific">Fulvitalea axinellae</name>
    <dbReference type="NCBI Taxonomy" id="1182444"/>
    <lineage>
        <taxon>Bacteria</taxon>
        <taxon>Pseudomonadati</taxon>
        <taxon>Bacteroidota</taxon>
        <taxon>Cytophagia</taxon>
        <taxon>Cytophagales</taxon>
        <taxon>Persicobacteraceae</taxon>
        <taxon>Fulvitalea</taxon>
    </lineage>
</organism>
<feature type="transmembrane region" description="Helical" evidence="9">
    <location>
        <begin position="555"/>
        <end position="576"/>
    </location>
</feature>
<dbReference type="Proteomes" id="UP001348817">
    <property type="component" value="Chromosome"/>
</dbReference>
<dbReference type="GO" id="GO:0006605">
    <property type="term" value="P:protein targeting"/>
    <property type="evidence" value="ECO:0007669"/>
    <property type="project" value="UniProtKB-UniRule"/>
</dbReference>
<evidence type="ECO:0000313" key="14">
    <source>
        <dbReference type="EMBL" id="BDD10561.1"/>
    </source>
</evidence>
<dbReference type="InterPro" id="IPR048634">
    <property type="entry name" value="SecD_SecF_C"/>
</dbReference>
<dbReference type="Gene3D" id="1.20.1640.10">
    <property type="entry name" value="Multidrug efflux transporter AcrB transmembrane domain"/>
    <property type="match status" value="2"/>
</dbReference>
<evidence type="ECO:0000313" key="15">
    <source>
        <dbReference type="Proteomes" id="UP001348817"/>
    </source>
</evidence>
<evidence type="ECO:0000259" key="12">
    <source>
        <dbReference type="Pfam" id="PF21760"/>
    </source>
</evidence>
<dbReference type="GO" id="GO:0043952">
    <property type="term" value="P:protein transport by the Sec complex"/>
    <property type="evidence" value="ECO:0007669"/>
    <property type="project" value="UniProtKB-UniRule"/>
</dbReference>
<comment type="subunit">
    <text evidence="10">Forms a complex with SecD. Part of the essential Sec protein translocation apparatus which comprises SecA, SecYEG and auxiliary proteins SecDF. Other proteins may also be involved.</text>
</comment>
<feature type="domain" description="SecDF P1 head subdomain" evidence="13">
    <location>
        <begin position="388"/>
        <end position="483"/>
    </location>
</feature>
<dbReference type="InterPro" id="IPR048631">
    <property type="entry name" value="SecD_1st"/>
</dbReference>
<dbReference type="Pfam" id="PF21760">
    <property type="entry name" value="SecD_1st"/>
    <property type="match status" value="1"/>
</dbReference>
<feature type="transmembrane region" description="Helical" evidence="9">
    <location>
        <begin position="597"/>
        <end position="622"/>
    </location>
</feature>
<evidence type="ECO:0000256" key="1">
    <source>
        <dbReference type="ARBA" id="ARBA00004651"/>
    </source>
</evidence>
<dbReference type="Gene3D" id="3.30.1360.200">
    <property type="match status" value="1"/>
</dbReference>
<keyword evidence="5 9" id="KW-0653">Protein transport</keyword>
<dbReference type="EMBL" id="AP025314">
    <property type="protein sequence ID" value="BDD10561.1"/>
    <property type="molecule type" value="Genomic_DNA"/>
</dbReference>
<evidence type="ECO:0000259" key="11">
    <source>
        <dbReference type="Pfam" id="PF02355"/>
    </source>
</evidence>
<keyword evidence="15" id="KW-1185">Reference proteome</keyword>
<evidence type="ECO:0000256" key="8">
    <source>
        <dbReference type="ARBA" id="ARBA00023136"/>
    </source>
</evidence>
<dbReference type="KEGG" id="fax:FUAX_29930"/>
<dbReference type="NCBIfam" id="TIGR01129">
    <property type="entry name" value="secD"/>
    <property type="match status" value="1"/>
</dbReference>
<evidence type="ECO:0000256" key="4">
    <source>
        <dbReference type="ARBA" id="ARBA00022692"/>
    </source>
</evidence>
<keyword evidence="8 9" id="KW-0472">Membrane</keyword>
<dbReference type="HAMAP" id="MF_01463_B">
    <property type="entry name" value="SecD_B"/>
    <property type="match status" value="1"/>
</dbReference>
<feature type="transmembrane region" description="Helical" evidence="9">
    <location>
        <begin position="505"/>
        <end position="524"/>
    </location>
</feature>
<dbReference type="PANTHER" id="PTHR30081:SF1">
    <property type="entry name" value="PROTEIN TRANSLOCASE SUBUNIT SECD"/>
    <property type="match status" value="1"/>
</dbReference>
<dbReference type="NCBIfam" id="TIGR00916">
    <property type="entry name" value="2A0604s01"/>
    <property type="match status" value="1"/>
</dbReference>
<dbReference type="InterPro" id="IPR022646">
    <property type="entry name" value="SecD/SecF_CS"/>
</dbReference>
<evidence type="ECO:0000256" key="6">
    <source>
        <dbReference type="ARBA" id="ARBA00022989"/>
    </source>
</evidence>
<proteinExistence type="inferred from homology"/>
<evidence type="ECO:0000256" key="2">
    <source>
        <dbReference type="ARBA" id="ARBA00022448"/>
    </source>
</evidence>
<dbReference type="InterPro" id="IPR005665">
    <property type="entry name" value="SecF_bac"/>
</dbReference>
<dbReference type="GO" id="GO:0065002">
    <property type="term" value="P:intracellular protein transmembrane transport"/>
    <property type="evidence" value="ECO:0007669"/>
    <property type="project" value="UniProtKB-UniRule"/>
</dbReference>
<feature type="transmembrane region" description="Helical" evidence="9">
    <location>
        <begin position="850"/>
        <end position="872"/>
    </location>
</feature>
<comment type="subunit">
    <text evidence="9">Forms a complex with SecF. Part of the essential Sec protein translocation apparatus which comprises SecA, SecYEG and auxiliary proteins SecDF. Other proteins may also be involved.</text>
</comment>
<dbReference type="GO" id="GO:0015450">
    <property type="term" value="F:protein-transporting ATPase activity"/>
    <property type="evidence" value="ECO:0007669"/>
    <property type="project" value="InterPro"/>
</dbReference>
<feature type="domain" description="Protein export membrane protein SecD/SecF C-terminal" evidence="11">
    <location>
        <begin position="804"/>
        <end position="988"/>
    </location>
</feature>
<dbReference type="InterPro" id="IPR054384">
    <property type="entry name" value="SecDF_P1_head"/>
</dbReference>
<dbReference type="HAMAP" id="MF_01464_B">
    <property type="entry name" value="SecF_B"/>
    <property type="match status" value="1"/>
</dbReference>
<feature type="transmembrane region" description="Helical" evidence="9">
    <location>
        <begin position="936"/>
        <end position="954"/>
    </location>
</feature>
<evidence type="ECO:0000256" key="7">
    <source>
        <dbReference type="ARBA" id="ARBA00023010"/>
    </source>
</evidence>
<comment type="caution">
    <text evidence="9">Lacks conserved residue(s) required for the propagation of feature annotation.</text>
</comment>
<keyword evidence="2 9" id="KW-0813">Transport</keyword>
<dbReference type="InterPro" id="IPR055344">
    <property type="entry name" value="SecD_SecF_C_bact"/>
</dbReference>
<dbReference type="Pfam" id="PF02355">
    <property type="entry name" value="SecD_SecF_C"/>
    <property type="match status" value="2"/>
</dbReference>
<feature type="transmembrane region" description="Helical" evidence="9">
    <location>
        <begin position="688"/>
        <end position="706"/>
    </location>
</feature>
<comment type="subcellular location">
    <subcellularLocation>
        <location evidence="1 9">Cell membrane</location>
        <topology evidence="1 9">Multi-pass membrane protein</topology>
    </subcellularLocation>
</comment>
<dbReference type="NCBIfam" id="TIGR00966">
    <property type="entry name" value="transloc_SecF"/>
    <property type="match status" value="1"/>
</dbReference>
<dbReference type="AlphaFoldDB" id="A0AAU9CN79"/>
<comment type="similarity">
    <text evidence="10">Belongs to the SecD/SecF family. SecF subfamily.</text>
</comment>
<reference evidence="14 15" key="1">
    <citation type="submission" date="2021-12" db="EMBL/GenBank/DDBJ databases">
        <title>Genome sequencing of bacteria with rrn-lacking chromosome and rrn-plasmid.</title>
        <authorList>
            <person name="Anda M."/>
            <person name="Iwasaki W."/>
        </authorList>
    </citation>
    <scope>NUCLEOTIDE SEQUENCE [LARGE SCALE GENOMIC DNA]</scope>
    <source>
        <strain evidence="14 15">DSM 100852</strain>
    </source>
</reference>
<evidence type="ECO:0000256" key="5">
    <source>
        <dbReference type="ARBA" id="ARBA00022927"/>
    </source>
</evidence>
<keyword evidence="3 9" id="KW-1003">Cell membrane</keyword>
<keyword evidence="4 9" id="KW-0812">Transmembrane</keyword>
<name>A0AAU9CN79_9BACT</name>
<feature type="transmembrane region" description="Helical" evidence="9">
    <location>
        <begin position="529"/>
        <end position="549"/>
    </location>
</feature>
<feature type="domain" description="Protein export membrane protein SecD/SecF C-terminal" evidence="11">
    <location>
        <begin position="487"/>
        <end position="657"/>
    </location>
</feature>
<evidence type="ECO:0000256" key="9">
    <source>
        <dbReference type="HAMAP-Rule" id="MF_01463"/>
    </source>
</evidence>
<dbReference type="GO" id="GO:0005886">
    <property type="term" value="C:plasma membrane"/>
    <property type="evidence" value="ECO:0007669"/>
    <property type="project" value="UniProtKB-SubCell"/>
</dbReference>
<keyword evidence="6 9" id="KW-1133">Transmembrane helix</keyword>
<protein>
    <recommendedName>
        <fullName evidence="9 10">Multifunctional fusion protein</fullName>
    </recommendedName>
    <domain>
        <recommendedName>
            <fullName evidence="9">Protein translocase subunit SecD</fullName>
        </recommendedName>
    </domain>
    <domain>
        <recommendedName>
            <fullName evidence="10">Protein-export membrane protein SecF</fullName>
        </recommendedName>
    </domain>
</protein>